<proteinExistence type="predicted"/>
<comment type="caution">
    <text evidence="1">The sequence shown here is derived from an EMBL/GenBank/DDBJ whole genome shotgun (WGS) entry which is preliminary data.</text>
</comment>
<reference evidence="2" key="1">
    <citation type="journal article" date="2019" name="Plant Biotechnol. J.">
        <title>Genome sequencing of the Australian wild diploid species Gossypium australe highlights disease resistance and delayed gland morphogenesis.</title>
        <authorList>
            <person name="Cai Y."/>
            <person name="Cai X."/>
            <person name="Wang Q."/>
            <person name="Wang P."/>
            <person name="Zhang Y."/>
            <person name="Cai C."/>
            <person name="Xu Y."/>
            <person name="Wang K."/>
            <person name="Zhou Z."/>
            <person name="Wang C."/>
            <person name="Geng S."/>
            <person name="Li B."/>
            <person name="Dong Q."/>
            <person name="Hou Y."/>
            <person name="Wang H."/>
            <person name="Ai P."/>
            <person name="Liu Z."/>
            <person name="Yi F."/>
            <person name="Sun M."/>
            <person name="An G."/>
            <person name="Cheng J."/>
            <person name="Zhang Y."/>
            <person name="Shi Q."/>
            <person name="Xie Y."/>
            <person name="Shi X."/>
            <person name="Chang Y."/>
            <person name="Huang F."/>
            <person name="Chen Y."/>
            <person name="Hong S."/>
            <person name="Mi L."/>
            <person name="Sun Q."/>
            <person name="Zhang L."/>
            <person name="Zhou B."/>
            <person name="Peng R."/>
            <person name="Zhang X."/>
            <person name="Liu F."/>
        </authorList>
    </citation>
    <scope>NUCLEOTIDE SEQUENCE [LARGE SCALE GENOMIC DNA]</scope>
    <source>
        <strain evidence="2">cv. PA1801</strain>
    </source>
</reference>
<dbReference type="AlphaFoldDB" id="A0A5B6WNT0"/>
<sequence length="101" mass="11765">MKHCPNWQLTNCNLPNSRSKIFVPLLELGNQLKYLPTGFLRIQGISRIHEKSTEQDAVEILMYERLRFAYGLLEFLLGEICFAERTKQAFTMIICILLTMV</sequence>
<keyword evidence="2" id="KW-1185">Reference proteome</keyword>
<dbReference type="EMBL" id="SMMG02000002">
    <property type="protein sequence ID" value="KAA3482896.1"/>
    <property type="molecule type" value="Genomic_DNA"/>
</dbReference>
<dbReference type="Proteomes" id="UP000325315">
    <property type="component" value="Unassembled WGS sequence"/>
</dbReference>
<gene>
    <name evidence="1" type="ORF">EPI10_005107</name>
</gene>
<name>A0A5B6WNT0_9ROSI</name>
<protein>
    <submittedName>
        <fullName evidence="1">Uncharacterized protein</fullName>
    </submittedName>
</protein>
<organism evidence="1 2">
    <name type="scientific">Gossypium australe</name>
    <dbReference type="NCBI Taxonomy" id="47621"/>
    <lineage>
        <taxon>Eukaryota</taxon>
        <taxon>Viridiplantae</taxon>
        <taxon>Streptophyta</taxon>
        <taxon>Embryophyta</taxon>
        <taxon>Tracheophyta</taxon>
        <taxon>Spermatophyta</taxon>
        <taxon>Magnoliopsida</taxon>
        <taxon>eudicotyledons</taxon>
        <taxon>Gunneridae</taxon>
        <taxon>Pentapetalae</taxon>
        <taxon>rosids</taxon>
        <taxon>malvids</taxon>
        <taxon>Malvales</taxon>
        <taxon>Malvaceae</taxon>
        <taxon>Malvoideae</taxon>
        <taxon>Gossypium</taxon>
    </lineage>
</organism>
<accession>A0A5B6WNT0</accession>
<evidence type="ECO:0000313" key="1">
    <source>
        <dbReference type="EMBL" id="KAA3482896.1"/>
    </source>
</evidence>
<evidence type="ECO:0000313" key="2">
    <source>
        <dbReference type="Proteomes" id="UP000325315"/>
    </source>
</evidence>